<sequence>MREIDEIVEDFKFFDDWDGRYQYLIELGEALPAMPDELKLVENWVKPCMSTVHVSAHREPTDPSLIYFLGDCDTAIIKGVLALLVDLLSHRTLNEIRSLDVDSLFKRLKLEEHLSPSRHVGIYAIVEKMIERAEALSKAETSKLEPTILS</sequence>
<evidence type="ECO:0000313" key="3">
    <source>
        <dbReference type="EMBL" id="MBT2989035.1"/>
    </source>
</evidence>
<name>A0A944M8H2_9GAMM</name>
<reference evidence="3 4" key="1">
    <citation type="submission" date="2021-05" db="EMBL/GenBank/DDBJ databases">
        <title>Genetic and Functional Diversity in Clade A Lucinid endosymbionts from the Bahamas.</title>
        <authorList>
            <person name="Giani N.M."/>
            <person name="Engel A.S."/>
            <person name="Campbell B.J."/>
        </authorList>
    </citation>
    <scope>NUCLEOTIDE SEQUENCE [LARGE SCALE GENOMIC DNA]</scope>
    <source>
        <strain evidence="3">LUC16012Gg_MoonRockCtena</strain>
    </source>
</reference>
<dbReference type="InterPro" id="IPR003808">
    <property type="entry name" value="Fe-S_metab-assoc_dom"/>
</dbReference>
<proteinExistence type="inferred from homology"/>
<dbReference type="Pfam" id="PF02657">
    <property type="entry name" value="SufE"/>
    <property type="match status" value="1"/>
</dbReference>
<evidence type="ECO:0000259" key="2">
    <source>
        <dbReference type="Pfam" id="PF02657"/>
    </source>
</evidence>
<evidence type="ECO:0000256" key="1">
    <source>
        <dbReference type="ARBA" id="ARBA00010282"/>
    </source>
</evidence>
<organism evidence="3 4">
    <name type="scientific">Candidatus Thiodiazotropha taylori</name>
    <dbReference type="NCBI Taxonomy" id="2792791"/>
    <lineage>
        <taxon>Bacteria</taxon>
        <taxon>Pseudomonadati</taxon>
        <taxon>Pseudomonadota</taxon>
        <taxon>Gammaproteobacteria</taxon>
        <taxon>Chromatiales</taxon>
        <taxon>Sedimenticolaceae</taxon>
        <taxon>Candidatus Thiodiazotropha</taxon>
    </lineage>
</organism>
<dbReference type="Proteomes" id="UP000770889">
    <property type="component" value="Unassembled WGS sequence"/>
</dbReference>
<evidence type="ECO:0000313" key="4">
    <source>
        <dbReference type="Proteomes" id="UP000770889"/>
    </source>
</evidence>
<dbReference type="PANTHER" id="PTHR43597:SF5">
    <property type="entry name" value="SUFE-LIKE PROTEIN 2, CHLOROPLASTIC"/>
    <property type="match status" value="1"/>
</dbReference>
<protein>
    <submittedName>
        <fullName evidence="3">SufE family protein</fullName>
    </submittedName>
</protein>
<dbReference type="AlphaFoldDB" id="A0A944M8H2"/>
<gene>
    <name evidence="3" type="ORF">KME65_08715</name>
</gene>
<dbReference type="SUPFAM" id="SSF82649">
    <property type="entry name" value="SufE/NifU"/>
    <property type="match status" value="1"/>
</dbReference>
<dbReference type="PANTHER" id="PTHR43597">
    <property type="entry name" value="SULFUR ACCEPTOR PROTEIN CSDE"/>
    <property type="match status" value="1"/>
</dbReference>
<feature type="domain" description="Fe-S metabolism associated" evidence="2">
    <location>
        <begin position="8"/>
        <end position="130"/>
    </location>
</feature>
<comment type="caution">
    <text evidence="3">The sequence shown here is derived from an EMBL/GenBank/DDBJ whole genome shotgun (WGS) entry which is preliminary data.</text>
</comment>
<dbReference type="Gene3D" id="3.90.1010.10">
    <property type="match status" value="1"/>
</dbReference>
<accession>A0A944M8H2</accession>
<comment type="similarity">
    <text evidence="1">Belongs to the SufE family.</text>
</comment>
<dbReference type="EMBL" id="JAHHGM010000006">
    <property type="protein sequence ID" value="MBT2989035.1"/>
    <property type="molecule type" value="Genomic_DNA"/>
</dbReference>